<organism evidence="2 3">
    <name type="scientific">Anaeroglobus geminatus F0357</name>
    <dbReference type="NCBI Taxonomy" id="861450"/>
    <lineage>
        <taxon>Bacteria</taxon>
        <taxon>Bacillati</taxon>
        <taxon>Bacillota</taxon>
        <taxon>Negativicutes</taxon>
        <taxon>Veillonellales</taxon>
        <taxon>Veillonellaceae</taxon>
        <taxon>Anaeroglobus</taxon>
    </lineage>
</organism>
<gene>
    <name evidence="2" type="ORF">HMPREF0080_00209</name>
</gene>
<feature type="domain" description="Helix-turn-helix type 11" evidence="1">
    <location>
        <begin position="4"/>
        <end position="45"/>
    </location>
</feature>
<dbReference type="HOGENOM" id="CLU_2950088_0_0_9"/>
<dbReference type="InterPro" id="IPR013196">
    <property type="entry name" value="HTH_11"/>
</dbReference>
<name>G9YEZ9_9FIRM</name>
<dbReference type="InterPro" id="IPR036388">
    <property type="entry name" value="WH-like_DNA-bd_sf"/>
</dbReference>
<dbReference type="SUPFAM" id="SSF46785">
    <property type="entry name" value="Winged helix' DNA-binding domain"/>
    <property type="match status" value="1"/>
</dbReference>
<dbReference type="EMBL" id="AGCJ01000009">
    <property type="protein sequence ID" value="EHM43334.1"/>
    <property type="molecule type" value="Genomic_DNA"/>
</dbReference>
<dbReference type="Gene3D" id="1.10.10.10">
    <property type="entry name" value="Winged helix-like DNA-binding domain superfamily/Winged helix DNA-binding domain"/>
    <property type="match status" value="1"/>
</dbReference>
<dbReference type="InterPro" id="IPR036390">
    <property type="entry name" value="WH_DNA-bd_sf"/>
</dbReference>
<protein>
    <recommendedName>
        <fullName evidence="1">Helix-turn-helix type 11 domain-containing protein</fullName>
    </recommendedName>
</protein>
<evidence type="ECO:0000313" key="3">
    <source>
        <dbReference type="Proteomes" id="UP000005481"/>
    </source>
</evidence>
<evidence type="ECO:0000259" key="1">
    <source>
        <dbReference type="Pfam" id="PF08279"/>
    </source>
</evidence>
<evidence type="ECO:0000313" key="2">
    <source>
        <dbReference type="EMBL" id="EHM43334.1"/>
    </source>
</evidence>
<dbReference type="AlphaFoldDB" id="G9YEZ9"/>
<sequence length="59" mass="6817">MILRLIEILREEPDISQEALGERLGTIRRIVQKYTNTLKDSGCIVRIGGKCYGRRQINE</sequence>
<dbReference type="Pfam" id="PF08279">
    <property type="entry name" value="HTH_11"/>
    <property type="match status" value="1"/>
</dbReference>
<proteinExistence type="predicted"/>
<reference evidence="2 3" key="1">
    <citation type="submission" date="2011-08" db="EMBL/GenBank/DDBJ databases">
        <authorList>
            <person name="Weinstock G."/>
            <person name="Sodergren E."/>
            <person name="Clifton S."/>
            <person name="Fulton L."/>
            <person name="Fulton B."/>
            <person name="Courtney L."/>
            <person name="Fronick C."/>
            <person name="Harrison M."/>
            <person name="Strong C."/>
            <person name="Farmer C."/>
            <person name="Delahaunty K."/>
            <person name="Markovic C."/>
            <person name="Hall O."/>
            <person name="Minx P."/>
            <person name="Tomlinson C."/>
            <person name="Mitreva M."/>
            <person name="Hou S."/>
            <person name="Chen J."/>
            <person name="Wollam A."/>
            <person name="Pepin K.H."/>
            <person name="Johnson M."/>
            <person name="Bhonagiri V."/>
            <person name="Zhang X."/>
            <person name="Suruliraj S."/>
            <person name="Warren W."/>
            <person name="Chinwalla A."/>
            <person name="Mardis E.R."/>
            <person name="Wilson R.K."/>
        </authorList>
    </citation>
    <scope>NUCLEOTIDE SEQUENCE [LARGE SCALE GENOMIC DNA]</scope>
    <source>
        <strain evidence="2 3">F0357</strain>
    </source>
</reference>
<comment type="caution">
    <text evidence="2">The sequence shown here is derived from an EMBL/GenBank/DDBJ whole genome shotgun (WGS) entry which is preliminary data.</text>
</comment>
<keyword evidence="3" id="KW-1185">Reference proteome</keyword>
<accession>G9YEZ9</accession>
<dbReference type="STRING" id="861450.HMPREF0080_00209"/>
<dbReference type="Proteomes" id="UP000005481">
    <property type="component" value="Unassembled WGS sequence"/>
</dbReference>